<dbReference type="InterPro" id="IPR036259">
    <property type="entry name" value="MFS_trans_sf"/>
</dbReference>
<dbReference type="PANTHER" id="PTHR23517:SF2">
    <property type="entry name" value="MULTIDRUG RESISTANCE PROTEIN MDTH"/>
    <property type="match status" value="1"/>
</dbReference>
<dbReference type="GO" id="GO:0022857">
    <property type="term" value="F:transmembrane transporter activity"/>
    <property type="evidence" value="ECO:0007669"/>
    <property type="project" value="InterPro"/>
</dbReference>
<evidence type="ECO:0000313" key="9">
    <source>
        <dbReference type="Proteomes" id="UP000317940"/>
    </source>
</evidence>
<evidence type="ECO:0000256" key="3">
    <source>
        <dbReference type="ARBA" id="ARBA00022475"/>
    </source>
</evidence>
<gene>
    <name evidence="8" type="ORF">FHX73_16310</name>
</gene>
<dbReference type="InterPro" id="IPR011701">
    <property type="entry name" value="MFS"/>
</dbReference>
<feature type="transmembrane region" description="Helical" evidence="7">
    <location>
        <begin position="234"/>
        <end position="259"/>
    </location>
</feature>
<keyword evidence="9" id="KW-1185">Reference proteome</keyword>
<dbReference type="AlphaFoldDB" id="A0A561SE60"/>
<evidence type="ECO:0000256" key="7">
    <source>
        <dbReference type="SAM" id="Phobius"/>
    </source>
</evidence>
<feature type="transmembrane region" description="Helical" evidence="7">
    <location>
        <begin position="102"/>
        <end position="120"/>
    </location>
</feature>
<feature type="transmembrane region" description="Helical" evidence="7">
    <location>
        <begin position="161"/>
        <end position="182"/>
    </location>
</feature>
<dbReference type="GO" id="GO:0005886">
    <property type="term" value="C:plasma membrane"/>
    <property type="evidence" value="ECO:0007669"/>
    <property type="project" value="UniProtKB-SubCell"/>
</dbReference>
<feature type="transmembrane region" description="Helical" evidence="7">
    <location>
        <begin position="325"/>
        <end position="344"/>
    </location>
</feature>
<evidence type="ECO:0000256" key="2">
    <source>
        <dbReference type="ARBA" id="ARBA00022448"/>
    </source>
</evidence>
<feature type="transmembrane region" description="Helical" evidence="7">
    <location>
        <begin position="188"/>
        <end position="208"/>
    </location>
</feature>
<comment type="subcellular location">
    <subcellularLocation>
        <location evidence="1">Cell membrane</location>
        <topology evidence="1">Multi-pass membrane protein</topology>
    </subcellularLocation>
</comment>
<keyword evidence="4 7" id="KW-0812">Transmembrane</keyword>
<keyword evidence="5 7" id="KW-1133">Transmembrane helix</keyword>
<sequence length="420" mass="43754">MTVRELVDAEQPEQGERTDRQSWAVARGLLPEAGPRRTLAVATFVNQLGSGVFMVSAALFFTRSIGLSVERVGLGMGIGGLVGLLSGIPVGRLADRRGPREVYLLTLLCQAVAMAALVLVRSFWLFVLVVCVTELAGSASSAARAPLLRAVAGPRPTRYRAYLRSAVNLAGSAGALLAGLAIQLDSRGAYLCLVLGNALSFLASAAVVRRLPSVPPVAAPAGAPRRRALTDRPYLAFVALNGIASIQGDVLVFALPLWIVGQTQVPRWFVGATVLLNTVLVVLLQVRAGRGVETNAGAARAWWRAGWAFLAGAALIGAAAGRPGWFAAGLVLLGVTVFTVGEVLQAAGSFELRFNLAPAHAQGQYAAVAKWGSGLVGVASPSLLGLLCIGWRAPGWILLGAVLAAVGLAVPRVVRWAERA</sequence>
<dbReference type="PANTHER" id="PTHR23517">
    <property type="entry name" value="RESISTANCE PROTEIN MDTM, PUTATIVE-RELATED-RELATED"/>
    <property type="match status" value="1"/>
</dbReference>
<name>A0A561SE60_9ACTN</name>
<reference evidence="8 9" key="1">
    <citation type="submission" date="2019-06" db="EMBL/GenBank/DDBJ databases">
        <title>Sequencing the genomes of 1000 actinobacteria strains.</title>
        <authorList>
            <person name="Klenk H.-P."/>
        </authorList>
    </citation>
    <scope>NUCLEOTIDE SEQUENCE [LARGE SCALE GENOMIC DNA]</scope>
    <source>
        <strain evidence="8 9">DSM 44826</strain>
    </source>
</reference>
<feature type="transmembrane region" description="Helical" evidence="7">
    <location>
        <begin position="265"/>
        <end position="289"/>
    </location>
</feature>
<protein>
    <submittedName>
        <fullName evidence="8">Putative MFS family arabinose efflux permease</fullName>
    </submittedName>
</protein>
<dbReference type="EMBL" id="VIWT01000006">
    <property type="protein sequence ID" value="TWF73159.1"/>
    <property type="molecule type" value="Genomic_DNA"/>
</dbReference>
<dbReference type="Proteomes" id="UP000317940">
    <property type="component" value="Unassembled WGS sequence"/>
</dbReference>
<dbReference type="OrthoDB" id="6803299at2"/>
<evidence type="ECO:0000313" key="8">
    <source>
        <dbReference type="EMBL" id="TWF73159.1"/>
    </source>
</evidence>
<evidence type="ECO:0000256" key="1">
    <source>
        <dbReference type="ARBA" id="ARBA00004651"/>
    </source>
</evidence>
<keyword evidence="6 7" id="KW-0472">Membrane</keyword>
<feature type="transmembrane region" description="Helical" evidence="7">
    <location>
        <begin position="126"/>
        <end position="149"/>
    </location>
</feature>
<evidence type="ECO:0000256" key="6">
    <source>
        <dbReference type="ARBA" id="ARBA00023136"/>
    </source>
</evidence>
<evidence type="ECO:0000256" key="5">
    <source>
        <dbReference type="ARBA" id="ARBA00022989"/>
    </source>
</evidence>
<dbReference type="RefSeq" id="WP_145911127.1">
    <property type="nucleotide sequence ID" value="NZ_BAAAMZ010000005.1"/>
</dbReference>
<feature type="transmembrane region" description="Helical" evidence="7">
    <location>
        <begin position="393"/>
        <end position="414"/>
    </location>
</feature>
<keyword evidence="3" id="KW-1003">Cell membrane</keyword>
<dbReference type="Gene3D" id="1.20.1250.20">
    <property type="entry name" value="MFS general substrate transporter like domains"/>
    <property type="match status" value="1"/>
</dbReference>
<keyword evidence="2" id="KW-0813">Transport</keyword>
<dbReference type="InterPro" id="IPR050171">
    <property type="entry name" value="MFS_Transporters"/>
</dbReference>
<comment type="caution">
    <text evidence="8">The sequence shown here is derived from an EMBL/GenBank/DDBJ whole genome shotgun (WGS) entry which is preliminary data.</text>
</comment>
<evidence type="ECO:0000256" key="4">
    <source>
        <dbReference type="ARBA" id="ARBA00022692"/>
    </source>
</evidence>
<feature type="transmembrane region" description="Helical" evidence="7">
    <location>
        <begin position="301"/>
        <end position="319"/>
    </location>
</feature>
<feature type="transmembrane region" description="Helical" evidence="7">
    <location>
        <begin position="72"/>
        <end position="90"/>
    </location>
</feature>
<organism evidence="8 9">
    <name type="scientific">Kitasatospora viridis</name>
    <dbReference type="NCBI Taxonomy" id="281105"/>
    <lineage>
        <taxon>Bacteria</taxon>
        <taxon>Bacillati</taxon>
        <taxon>Actinomycetota</taxon>
        <taxon>Actinomycetes</taxon>
        <taxon>Kitasatosporales</taxon>
        <taxon>Streptomycetaceae</taxon>
        <taxon>Kitasatospora</taxon>
    </lineage>
</organism>
<proteinExistence type="predicted"/>
<feature type="transmembrane region" description="Helical" evidence="7">
    <location>
        <begin position="365"/>
        <end position="387"/>
    </location>
</feature>
<dbReference type="SUPFAM" id="SSF103473">
    <property type="entry name" value="MFS general substrate transporter"/>
    <property type="match status" value="1"/>
</dbReference>
<accession>A0A561SE60</accession>
<dbReference type="Pfam" id="PF07690">
    <property type="entry name" value="MFS_1"/>
    <property type="match status" value="1"/>
</dbReference>
<feature type="transmembrane region" description="Helical" evidence="7">
    <location>
        <begin position="39"/>
        <end position="60"/>
    </location>
</feature>